<comment type="caution">
    <text evidence="1">The sequence shown here is derived from an EMBL/GenBank/DDBJ whole genome shotgun (WGS) entry which is preliminary data.</text>
</comment>
<feature type="non-terminal residue" evidence="1">
    <location>
        <position position="196"/>
    </location>
</feature>
<keyword evidence="2" id="KW-1185">Reference proteome</keyword>
<gene>
    <name evidence="1" type="ORF">ACOLOM_LOCUS13909</name>
</gene>
<feature type="non-terminal residue" evidence="1">
    <location>
        <position position="1"/>
    </location>
</feature>
<sequence>ADVQVLKRSTRLQLGGKQPVQKPQVDIHPEGTAIEPEHRVVKLSCWDTEDHKLLGSCDNLNLFLVFSLLGGAHAKSQRQASSTIDCPQYWDYIKMLEEPVEYKLVAVMNFLLAIPLDLWRHGFIATMYDAIYECRDARLVHLLREEEFLRKSERVEMCGIQFGEGQRQRGIVATSHIPKGTYLWELCGVISSDVMD</sequence>
<protein>
    <submittedName>
        <fullName evidence="1">10266_t:CDS:1</fullName>
    </submittedName>
</protein>
<accession>A0ACA9R1A8</accession>
<evidence type="ECO:0000313" key="1">
    <source>
        <dbReference type="EMBL" id="CAG8772970.1"/>
    </source>
</evidence>
<dbReference type="Proteomes" id="UP000789525">
    <property type="component" value="Unassembled WGS sequence"/>
</dbReference>
<evidence type="ECO:0000313" key="2">
    <source>
        <dbReference type="Proteomes" id="UP000789525"/>
    </source>
</evidence>
<reference evidence="1" key="1">
    <citation type="submission" date="2021-06" db="EMBL/GenBank/DDBJ databases">
        <authorList>
            <person name="Kallberg Y."/>
            <person name="Tangrot J."/>
            <person name="Rosling A."/>
        </authorList>
    </citation>
    <scope>NUCLEOTIDE SEQUENCE</scope>
    <source>
        <strain evidence="1">CL356</strain>
    </source>
</reference>
<proteinExistence type="predicted"/>
<dbReference type="EMBL" id="CAJVPT010066181">
    <property type="protein sequence ID" value="CAG8772970.1"/>
    <property type="molecule type" value="Genomic_DNA"/>
</dbReference>
<name>A0ACA9R1A8_9GLOM</name>
<organism evidence="1 2">
    <name type="scientific">Acaulospora colombiana</name>
    <dbReference type="NCBI Taxonomy" id="27376"/>
    <lineage>
        <taxon>Eukaryota</taxon>
        <taxon>Fungi</taxon>
        <taxon>Fungi incertae sedis</taxon>
        <taxon>Mucoromycota</taxon>
        <taxon>Glomeromycotina</taxon>
        <taxon>Glomeromycetes</taxon>
        <taxon>Diversisporales</taxon>
        <taxon>Acaulosporaceae</taxon>
        <taxon>Acaulospora</taxon>
    </lineage>
</organism>